<proteinExistence type="inferred from homology"/>
<evidence type="ECO:0000313" key="4">
    <source>
        <dbReference type="Proteomes" id="UP000006056"/>
    </source>
</evidence>
<feature type="chain" id="PRO_5003684882" evidence="1">
    <location>
        <begin position="32"/>
        <end position="896"/>
    </location>
</feature>
<dbReference type="InterPro" id="IPR020889">
    <property type="entry name" value="LipoPS_assembly_LptD"/>
</dbReference>
<dbReference type="PANTHER" id="PTHR30189:SF1">
    <property type="entry name" value="LPS-ASSEMBLY PROTEIN LPTD"/>
    <property type="match status" value="1"/>
</dbReference>
<feature type="signal peptide" evidence="1">
    <location>
        <begin position="1"/>
        <end position="31"/>
    </location>
</feature>
<dbReference type="GO" id="GO:0043165">
    <property type="term" value="P:Gram-negative-bacterium-type cell outer membrane assembly"/>
    <property type="evidence" value="ECO:0007669"/>
    <property type="project" value="InterPro"/>
</dbReference>
<evidence type="ECO:0000256" key="1">
    <source>
        <dbReference type="SAM" id="SignalP"/>
    </source>
</evidence>
<evidence type="ECO:0000313" key="3">
    <source>
        <dbReference type="EMBL" id="AFL86604.1"/>
    </source>
</evidence>
<dbReference type="GO" id="GO:0009279">
    <property type="term" value="C:cell outer membrane"/>
    <property type="evidence" value="ECO:0007669"/>
    <property type="project" value="InterPro"/>
</dbReference>
<name>I3ZBI6_TERRK</name>
<dbReference type="GO" id="GO:1990351">
    <property type="term" value="C:transporter complex"/>
    <property type="evidence" value="ECO:0007669"/>
    <property type="project" value="TreeGrafter"/>
</dbReference>
<gene>
    <name evidence="3" type="ordered locus">Terro_0255</name>
</gene>
<feature type="domain" description="LptD C-terminal" evidence="2">
    <location>
        <begin position="393"/>
        <end position="770"/>
    </location>
</feature>
<dbReference type="AlphaFoldDB" id="I3ZBI6"/>
<dbReference type="InterPro" id="IPR007543">
    <property type="entry name" value="LptD_C"/>
</dbReference>
<accession>I3ZBI6</accession>
<dbReference type="EMBL" id="CP003379">
    <property type="protein sequence ID" value="AFL86604.1"/>
    <property type="molecule type" value="Genomic_DNA"/>
</dbReference>
<dbReference type="KEGG" id="trs:Terro_0255"/>
<protein>
    <submittedName>
        <fullName evidence="3">Organic solvent tolerance protein OstA</fullName>
    </submittedName>
</protein>
<keyword evidence="1" id="KW-0732">Signal</keyword>
<dbReference type="STRING" id="926566.Terro_0255"/>
<dbReference type="Pfam" id="PF04453">
    <property type="entry name" value="LptD"/>
    <property type="match status" value="1"/>
</dbReference>
<dbReference type="PANTHER" id="PTHR30189">
    <property type="entry name" value="LPS-ASSEMBLY PROTEIN"/>
    <property type="match status" value="1"/>
</dbReference>
<sequence>MVLGQFAFARPEACICWCITVGMALVAPAHAQQVTTSAPVVHVSANAPAVGDGTASSGVDRTRADEAAGLPDSPGADLYPVAVPVPEPAGTKVVIESISQKSSGDNLLLEGNVAITYGDYRVEADRIAYNQATGDLEATGHIVVTGSNRSENIQASRATLNIKSETGKFYDVSGSVGVRFATPRNNAPMSSVLGSTAGDLMSGPNVRGTVYTTSNPFLFTGRMVVKNGPAEFDIYDGTVTTCQLPRPDWQLSAGHFSVRDGQARASKTVFRLLNVPVFFLPYATHPTGEGQRQSGFMIPVIGNSTLKGIVIGEQIYFAMSRSSELTVGAQYYSRRGWEQSATFRMRGRGLDFIQSHYSGLLDRGFYQNQTTTDASGVTTTKNVYVNQGGEDMTLSGRRDIGEHTRVAANVEYLSSYIYRQAFTDTFNQAVSSDITSYAYGTHARNGYVASLEADRYQGLKIVSTGEQIRIFHAPVLQGEVMERHVANTPFVWSATAQFADLKRTQGTPLAQTGFASDFTGRLDLHPRLSLPFALAGFHFRPTVGVRDTLYQHSRATSPLPGPAPSERATALNRTVTEAEMEVRLPVLERTFNTGAFSKLLGREAKHTIEPELNYRYASGVEDFSRTLRFDDTDVVANKNELEYGFTQRLFLRPTKTRACETGETPPETDASCGGTRETIRWKLLQRHYFDESFGGYLTPTTPNGVLVLNRRNVLDSTLDLSGVAFLTDRRSASPIVSQMKLSATDHVDIEWDMNYDLHANALRQSNVFVDVHQGSFFGGLSHARLYAPGRFTTDTGTGTTATSLISDFSQLRVLLGYGNPTKPGLSIAANAGIDLKLSQVQYATGQFSYNWNCCGFSAEYRKYELGSVRNENAYRFNFSLANIGTAGNLRRAERLF</sequence>
<dbReference type="Proteomes" id="UP000006056">
    <property type="component" value="Chromosome"/>
</dbReference>
<organism evidence="3 4">
    <name type="scientific">Terriglobus roseus (strain DSM 18391 / NRRL B-41598 / KBS 63)</name>
    <dbReference type="NCBI Taxonomy" id="926566"/>
    <lineage>
        <taxon>Bacteria</taxon>
        <taxon>Pseudomonadati</taxon>
        <taxon>Acidobacteriota</taxon>
        <taxon>Terriglobia</taxon>
        <taxon>Terriglobales</taxon>
        <taxon>Acidobacteriaceae</taxon>
        <taxon>Terriglobus</taxon>
    </lineage>
</organism>
<evidence type="ECO:0000259" key="2">
    <source>
        <dbReference type="Pfam" id="PF04453"/>
    </source>
</evidence>
<dbReference type="GO" id="GO:0015920">
    <property type="term" value="P:lipopolysaccharide transport"/>
    <property type="evidence" value="ECO:0007669"/>
    <property type="project" value="InterPro"/>
</dbReference>
<dbReference type="HOGENOM" id="CLU_334875_0_0_0"/>
<reference evidence="3 4" key="1">
    <citation type="submission" date="2012-06" db="EMBL/GenBank/DDBJ databases">
        <title>Complete genome of Terriglobus roseus DSM 18391.</title>
        <authorList>
            <consortium name="US DOE Joint Genome Institute (JGI-PGF)"/>
            <person name="Lucas S."/>
            <person name="Copeland A."/>
            <person name="Lapidus A."/>
            <person name="Glavina del Rio T."/>
            <person name="Dalin E."/>
            <person name="Tice H."/>
            <person name="Bruce D."/>
            <person name="Goodwin L."/>
            <person name="Pitluck S."/>
            <person name="Peters L."/>
            <person name="Mikhailova N."/>
            <person name="Munk A.C.C."/>
            <person name="Kyrpides N."/>
            <person name="Mavromatis K."/>
            <person name="Ivanova N."/>
            <person name="Brettin T."/>
            <person name="Detter J.C."/>
            <person name="Han C."/>
            <person name="Larimer F."/>
            <person name="Land M."/>
            <person name="Hauser L."/>
            <person name="Markowitz V."/>
            <person name="Cheng J.-F."/>
            <person name="Hugenholtz P."/>
            <person name="Woyke T."/>
            <person name="Wu D."/>
            <person name="Brambilla E."/>
            <person name="Klenk H.-P."/>
            <person name="Eisen J.A."/>
        </authorList>
    </citation>
    <scope>NUCLEOTIDE SEQUENCE [LARGE SCALE GENOMIC DNA]</scope>
    <source>
        <strain evidence="4">DSM 18391 / NRRL B-41598 / KBS 63</strain>
    </source>
</reference>
<dbReference type="eggNOG" id="COG1452">
    <property type="taxonomic scope" value="Bacteria"/>
</dbReference>
<dbReference type="HAMAP" id="MF_01411">
    <property type="entry name" value="LPS_assembly_LptD"/>
    <property type="match status" value="1"/>
</dbReference>
<keyword evidence="4" id="KW-1185">Reference proteome</keyword>
<dbReference type="InterPro" id="IPR050218">
    <property type="entry name" value="LptD"/>
</dbReference>